<dbReference type="InParanoid" id="A0A3N4LDQ3"/>
<feature type="domain" description="PhoD-like phosphatase" evidence="1">
    <location>
        <begin position="434"/>
        <end position="594"/>
    </location>
</feature>
<organism evidence="2 3">
    <name type="scientific">Terfezia boudieri ATCC MYA-4762</name>
    <dbReference type="NCBI Taxonomy" id="1051890"/>
    <lineage>
        <taxon>Eukaryota</taxon>
        <taxon>Fungi</taxon>
        <taxon>Dikarya</taxon>
        <taxon>Ascomycota</taxon>
        <taxon>Pezizomycotina</taxon>
        <taxon>Pezizomycetes</taxon>
        <taxon>Pezizales</taxon>
        <taxon>Pezizaceae</taxon>
        <taxon>Terfezia</taxon>
    </lineage>
</organism>
<dbReference type="PANTHER" id="PTHR46689">
    <property type="entry name" value="MEMBRANE PROTEIN, PUTATIVE-RELATED"/>
    <property type="match status" value="1"/>
</dbReference>
<dbReference type="Gene3D" id="3.60.21.70">
    <property type="entry name" value="PhoD-like phosphatase"/>
    <property type="match status" value="1"/>
</dbReference>
<dbReference type="GO" id="GO:0016020">
    <property type="term" value="C:membrane"/>
    <property type="evidence" value="ECO:0007669"/>
    <property type="project" value="TreeGrafter"/>
</dbReference>
<sequence>MQYLNAIPSRPVPEPSIFTPKLYVKCGPLLRYVGLRLDSVSQIAAKRGHVPTAKKEREVWRGTVMMVTVDDRSSFNPAPRLRLFAQSIEFLTGTREPAGRRDSASRLWRKKDGEKQQKYKDVVGTRLLHERGVTWWRFTIEIELTDKQARIAYRINRGPSIAFWVPAREETMNIMFHSCNGFSLGINPATFCGPDPMWRDALQAHRRKPFHVMIGGGDQVYNDAVAEQTTLFREWLLTKNPLHKYSAEWTDELSDELENFYLERYCDWFSQGLFGVANSQIPMVNIWDDHDIIDGFGSYPSHFNGCPVFSGLGRIAQKHYLLFQHHTRVYENESHEPSWIMGAEPGPYITERSRSIFMFMGRKVAFLGLDCRTERQRDVIVTPETYRLVFDRARREIVTGVTKHLIVLLGIPIAYPRLVWLENLLTSRLMDPLKALARMNVLGGLLNSFDGGVEILDDLDDHWTAKSHKAERNAFVKQLQHLAAEKSVRITVLGGDVHLSGIGQFYSNPQLGLPKERDHRYMPNVISSAIVNAPPPNAMADVLNKRNKVHHLDDYTDEDMYPMFPVDVDGKPRGNKRLMPRRNYCTLGEYDSNQDPEVEELSKASSRIGIPKFLRSSTQKKGTGLSGKSKQDIIVRPQGANAVDALEVILRVEVNQKNPDGATKPYRLIIPPLTTQSYDATAST</sequence>
<protein>
    <recommendedName>
        <fullName evidence="1">PhoD-like phosphatase domain-containing protein</fullName>
    </recommendedName>
</protein>
<gene>
    <name evidence="2" type="ORF">L211DRAFT_584321</name>
</gene>
<dbReference type="STRING" id="1051890.A0A3N4LDQ3"/>
<dbReference type="InterPro" id="IPR018946">
    <property type="entry name" value="PhoD-like_MPP"/>
</dbReference>
<dbReference type="CDD" id="cd07389">
    <property type="entry name" value="MPP_PhoD"/>
    <property type="match status" value="1"/>
</dbReference>
<keyword evidence="3" id="KW-1185">Reference proteome</keyword>
<dbReference type="FunCoup" id="A0A3N4LDQ3">
    <property type="interactions" value="79"/>
</dbReference>
<dbReference type="OrthoDB" id="9999821at2759"/>
<dbReference type="AlphaFoldDB" id="A0A3N4LDQ3"/>
<feature type="domain" description="PhoD-like phosphatase" evidence="1">
    <location>
        <begin position="163"/>
        <end position="425"/>
    </location>
</feature>
<reference evidence="2 3" key="1">
    <citation type="journal article" date="2018" name="Nat. Ecol. Evol.">
        <title>Pezizomycetes genomes reveal the molecular basis of ectomycorrhizal truffle lifestyle.</title>
        <authorList>
            <person name="Murat C."/>
            <person name="Payen T."/>
            <person name="Noel B."/>
            <person name="Kuo A."/>
            <person name="Morin E."/>
            <person name="Chen J."/>
            <person name="Kohler A."/>
            <person name="Krizsan K."/>
            <person name="Balestrini R."/>
            <person name="Da Silva C."/>
            <person name="Montanini B."/>
            <person name="Hainaut M."/>
            <person name="Levati E."/>
            <person name="Barry K.W."/>
            <person name="Belfiori B."/>
            <person name="Cichocki N."/>
            <person name="Clum A."/>
            <person name="Dockter R.B."/>
            <person name="Fauchery L."/>
            <person name="Guy J."/>
            <person name="Iotti M."/>
            <person name="Le Tacon F."/>
            <person name="Lindquist E.A."/>
            <person name="Lipzen A."/>
            <person name="Malagnac F."/>
            <person name="Mello A."/>
            <person name="Molinier V."/>
            <person name="Miyauchi S."/>
            <person name="Poulain J."/>
            <person name="Riccioni C."/>
            <person name="Rubini A."/>
            <person name="Sitrit Y."/>
            <person name="Splivallo R."/>
            <person name="Traeger S."/>
            <person name="Wang M."/>
            <person name="Zifcakova L."/>
            <person name="Wipf D."/>
            <person name="Zambonelli A."/>
            <person name="Paolocci F."/>
            <person name="Nowrousian M."/>
            <person name="Ottonello S."/>
            <person name="Baldrian P."/>
            <person name="Spatafora J.W."/>
            <person name="Henrissat B."/>
            <person name="Nagy L.G."/>
            <person name="Aury J.M."/>
            <person name="Wincker P."/>
            <person name="Grigoriev I.V."/>
            <person name="Bonfante P."/>
            <person name="Martin F.M."/>
        </authorList>
    </citation>
    <scope>NUCLEOTIDE SEQUENCE [LARGE SCALE GENOMIC DNA]</scope>
    <source>
        <strain evidence="2 3">ATCC MYA-4762</strain>
    </source>
</reference>
<dbReference type="InterPro" id="IPR029052">
    <property type="entry name" value="Metallo-depent_PP-like"/>
</dbReference>
<evidence type="ECO:0000259" key="1">
    <source>
        <dbReference type="Pfam" id="PF19050"/>
    </source>
</evidence>
<proteinExistence type="predicted"/>
<name>A0A3N4LDQ3_9PEZI</name>
<dbReference type="SUPFAM" id="SSF56300">
    <property type="entry name" value="Metallo-dependent phosphatases"/>
    <property type="match status" value="1"/>
</dbReference>
<evidence type="ECO:0000313" key="2">
    <source>
        <dbReference type="EMBL" id="RPB19838.1"/>
    </source>
</evidence>
<dbReference type="Proteomes" id="UP000267821">
    <property type="component" value="Unassembled WGS sequence"/>
</dbReference>
<evidence type="ECO:0000313" key="3">
    <source>
        <dbReference type="Proteomes" id="UP000267821"/>
    </source>
</evidence>
<dbReference type="InterPro" id="IPR038607">
    <property type="entry name" value="PhoD-like_sf"/>
</dbReference>
<dbReference type="EMBL" id="ML121582">
    <property type="protein sequence ID" value="RPB19838.1"/>
    <property type="molecule type" value="Genomic_DNA"/>
</dbReference>
<dbReference type="InterPro" id="IPR043904">
    <property type="entry name" value="PhoD_2-like"/>
</dbReference>
<dbReference type="Pfam" id="PF19050">
    <property type="entry name" value="PhoD_2"/>
    <property type="match status" value="2"/>
</dbReference>
<accession>A0A3N4LDQ3</accession>
<dbReference type="PANTHER" id="PTHR46689:SF1">
    <property type="entry name" value="PHOD-LIKE PHOSPHATASE DOMAIN-CONTAINING PROTEIN"/>
    <property type="match status" value="1"/>
</dbReference>